<proteinExistence type="predicted"/>
<sequence length="347" mass="37673">MFPSPPTVYRPFLEGVYRVSAGLFRLGVQPVPWREDGQAEGHTFALDRDYARFVASKVAAHRRGAHEYGGEAGLTPELREAALDFVARTLAAESGGVMTWDGRRFTNVALGWAADLGLRWGSMEGLTRFDAPLASLVAGLTPLNALDFLGLNAPEDLAMIARDPEGTRDWLAAAHVLSPQHWDPRDKLGRDFVAVHTPVAGSGPLNATAPRLVEAVIARGPFVRFAWGVAMSDRLDHHPAAPPDEDRAGETRFDPARAFLRVERQTLTGFPAAHGALFTIRPYVYPLREAVATPEQARPLAAALRSMTPEQVAYKGLTYLLPDLLAWLDEQGTFKGSRGGPALHSGA</sequence>
<organism evidence="1 2">
    <name type="scientific">Deinococcus terrestris</name>
    <dbReference type="NCBI Taxonomy" id="2651870"/>
    <lineage>
        <taxon>Bacteria</taxon>
        <taxon>Thermotogati</taxon>
        <taxon>Deinococcota</taxon>
        <taxon>Deinococci</taxon>
        <taxon>Deinococcales</taxon>
        <taxon>Deinococcaceae</taxon>
        <taxon>Deinococcus</taxon>
    </lineage>
</organism>
<dbReference type="Pfam" id="PF11927">
    <property type="entry name" value="HODM_asu-like"/>
    <property type="match status" value="1"/>
</dbReference>
<name>A0A7X1NTZ3_9DEIO</name>
<reference evidence="1 2" key="1">
    <citation type="submission" date="2019-10" db="EMBL/GenBank/DDBJ databases">
        <title>Deinococcus sp. isolated from soil.</title>
        <authorList>
            <person name="Li Y."/>
            <person name="Wang J."/>
        </authorList>
    </citation>
    <scope>NUCLEOTIDE SEQUENCE [LARGE SCALE GENOMIC DNA]</scope>
    <source>
        <strain evidence="1 2">SDU3-2</strain>
    </source>
</reference>
<dbReference type="RefSeq" id="WP_322618464.1">
    <property type="nucleotide sequence ID" value="NZ_WBSL01000001.1"/>
</dbReference>
<dbReference type="InterPro" id="IPR021848">
    <property type="entry name" value="HODM_asu-like"/>
</dbReference>
<comment type="caution">
    <text evidence="1">The sequence shown here is derived from an EMBL/GenBank/DDBJ whole genome shotgun (WGS) entry which is preliminary data.</text>
</comment>
<accession>A0A7X1NTZ3</accession>
<keyword evidence="2" id="KW-1185">Reference proteome</keyword>
<gene>
    <name evidence="1" type="ORF">F8S09_02745</name>
</gene>
<dbReference type="EMBL" id="WBSL01000001">
    <property type="protein sequence ID" value="MPY65613.1"/>
    <property type="molecule type" value="Genomic_DNA"/>
</dbReference>
<dbReference type="AlphaFoldDB" id="A0A7X1NTZ3"/>
<protein>
    <submittedName>
        <fullName evidence="1">DUF3445 domain-containing protein</fullName>
    </submittedName>
</protein>
<dbReference type="Proteomes" id="UP000484842">
    <property type="component" value="Unassembled WGS sequence"/>
</dbReference>
<evidence type="ECO:0000313" key="1">
    <source>
        <dbReference type="EMBL" id="MPY65613.1"/>
    </source>
</evidence>
<evidence type="ECO:0000313" key="2">
    <source>
        <dbReference type="Proteomes" id="UP000484842"/>
    </source>
</evidence>